<dbReference type="AlphaFoldDB" id="A0A382RVG4"/>
<reference evidence="1" key="1">
    <citation type="submission" date="2018-05" db="EMBL/GenBank/DDBJ databases">
        <authorList>
            <person name="Lanie J.A."/>
            <person name="Ng W.-L."/>
            <person name="Kazmierczak K.M."/>
            <person name="Andrzejewski T.M."/>
            <person name="Davidsen T.M."/>
            <person name="Wayne K.J."/>
            <person name="Tettelin H."/>
            <person name="Glass J.I."/>
            <person name="Rusch D."/>
            <person name="Podicherti R."/>
            <person name="Tsui H.-C.T."/>
            <person name="Winkler M.E."/>
        </authorList>
    </citation>
    <scope>NUCLEOTIDE SEQUENCE</scope>
</reference>
<evidence type="ECO:0000313" key="1">
    <source>
        <dbReference type="EMBL" id="SVD00651.1"/>
    </source>
</evidence>
<gene>
    <name evidence="1" type="ORF">METZ01_LOCUS353505</name>
</gene>
<protein>
    <submittedName>
        <fullName evidence="1">Uncharacterized protein</fullName>
    </submittedName>
</protein>
<dbReference type="EMBL" id="UINC01123884">
    <property type="protein sequence ID" value="SVD00651.1"/>
    <property type="molecule type" value="Genomic_DNA"/>
</dbReference>
<accession>A0A382RVG4</accession>
<sequence>MAIEEACKAYIMTTIQDVDREVFLINHFGERFGQDAVKNVVYPLKKRVDTTISPSLSQECANQVAPGLVGIPRRDLAEALID</sequence>
<organism evidence="1">
    <name type="scientific">marine metagenome</name>
    <dbReference type="NCBI Taxonomy" id="408172"/>
    <lineage>
        <taxon>unclassified sequences</taxon>
        <taxon>metagenomes</taxon>
        <taxon>ecological metagenomes</taxon>
    </lineage>
</organism>
<name>A0A382RVG4_9ZZZZ</name>
<proteinExistence type="predicted"/>